<dbReference type="InterPro" id="IPR002126">
    <property type="entry name" value="Cadherin-like_dom"/>
</dbReference>
<comment type="subcellular location">
    <subcellularLocation>
        <location evidence="1">Membrane</location>
    </subcellularLocation>
</comment>
<dbReference type="PROSITE" id="PS00232">
    <property type="entry name" value="CADHERIN_1"/>
    <property type="match status" value="1"/>
</dbReference>
<proteinExistence type="predicted"/>
<sequence length="175" mass="19472">MKRQAINNPQVYKLDKKPNFQNGAILYSLISSHPPCPLMVQPMTGQLQLTETLDFEKIKTYRIRIKAQDQGIPPRSANMTLIIHVSDFNDNPPVFENTTYEAEVAENSVPMTAVLQVKAHDADSRENGEVLYRVTNGSSLDANLFVSCQTSGGEVAAYMEDLSFAYLLSRAAFVV</sequence>
<reference evidence="10" key="2">
    <citation type="submission" date="2017-02" db="UniProtKB">
        <authorList>
            <consortium name="WormBaseParasite"/>
        </authorList>
    </citation>
    <scope>IDENTIFICATION</scope>
</reference>
<evidence type="ECO:0000256" key="4">
    <source>
        <dbReference type="ARBA" id="ARBA00022837"/>
    </source>
</evidence>
<dbReference type="Gene3D" id="2.60.40.60">
    <property type="entry name" value="Cadherins"/>
    <property type="match status" value="2"/>
</dbReference>
<dbReference type="PANTHER" id="PTHR24026:SF133">
    <property type="entry name" value="CADHERIN-RELATED FAMILY MEMBER 2"/>
    <property type="match status" value="1"/>
</dbReference>
<keyword evidence="4 7" id="KW-0106">Calcium</keyword>
<evidence type="ECO:0000256" key="5">
    <source>
        <dbReference type="ARBA" id="ARBA00022989"/>
    </source>
</evidence>
<dbReference type="SMART" id="SM00112">
    <property type="entry name" value="CA"/>
    <property type="match status" value="1"/>
</dbReference>
<reference evidence="9" key="1">
    <citation type="submission" date="2012-09" db="EMBL/GenBank/DDBJ databases">
        <authorList>
            <person name="Martin A.A."/>
        </authorList>
    </citation>
    <scope>NUCLEOTIDE SEQUENCE</scope>
</reference>
<dbReference type="InterPro" id="IPR015919">
    <property type="entry name" value="Cadherin-like_sf"/>
</dbReference>
<evidence type="ECO:0000313" key="10">
    <source>
        <dbReference type="WBParaSite" id="ACAC_0000239501-mRNA-1"/>
    </source>
</evidence>
<evidence type="ECO:0000256" key="1">
    <source>
        <dbReference type="ARBA" id="ARBA00004370"/>
    </source>
</evidence>
<keyword evidence="3" id="KW-0677">Repeat</keyword>
<keyword evidence="2" id="KW-0812">Transmembrane</keyword>
<keyword evidence="5" id="KW-1133">Transmembrane helix</keyword>
<evidence type="ECO:0000256" key="7">
    <source>
        <dbReference type="PROSITE-ProRule" id="PRU00043"/>
    </source>
</evidence>
<feature type="domain" description="Cadherin" evidence="8">
    <location>
        <begin position="96"/>
        <end position="155"/>
    </location>
</feature>
<keyword evidence="9" id="KW-1185">Reference proteome</keyword>
<protein>
    <submittedName>
        <fullName evidence="10">CA domain-containing protein</fullName>
    </submittedName>
</protein>
<dbReference type="STRING" id="6313.A0A0K0CXR9"/>
<feature type="domain" description="Cadherin" evidence="8">
    <location>
        <begin position="15"/>
        <end position="95"/>
    </location>
</feature>
<dbReference type="Proteomes" id="UP000035642">
    <property type="component" value="Unassembled WGS sequence"/>
</dbReference>
<keyword evidence="6" id="KW-0472">Membrane</keyword>
<organism evidence="9 10">
    <name type="scientific">Angiostrongylus cantonensis</name>
    <name type="common">Rat lungworm</name>
    <dbReference type="NCBI Taxonomy" id="6313"/>
    <lineage>
        <taxon>Eukaryota</taxon>
        <taxon>Metazoa</taxon>
        <taxon>Ecdysozoa</taxon>
        <taxon>Nematoda</taxon>
        <taxon>Chromadorea</taxon>
        <taxon>Rhabditida</taxon>
        <taxon>Rhabditina</taxon>
        <taxon>Rhabditomorpha</taxon>
        <taxon>Strongyloidea</taxon>
        <taxon>Metastrongylidae</taxon>
        <taxon>Angiostrongylus</taxon>
    </lineage>
</organism>
<dbReference type="AlphaFoldDB" id="A0A0K0CXR9"/>
<evidence type="ECO:0000256" key="2">
    <source>
        <dbReference type="ARBA" id="ARBA00022692"/>
    </source>
</evidence>
<dbReference type="WBParaSite" id="ACAC_0000239501-mRNA-1">
    <property type="protein sequence ID" value="ACAC_0000239501-mRNA-1"/>
    <property type="gene ID" value="ACAC_0000239501"/>
</dbReference>
<dbReference type="InterPro" id="IPR020894">
    <property type="entry name" value="Cadherin_CS"/>
</dbReference>
<accession>A0A0K0CXR9</accession>
<dbReference type="CDD" id="cd11304">
    <property type="entry name" value="Cadherin_repeat"/>
    <property type="match status" value="2"/>
</dbReference>
<dbReference type="PANTHER" id="PTHR24026">
    <property type="entry name" value="FAT ATYPICAL CADHERIN-RELATED"/>
    <property type="match status" value="1"/>
</dbReference>
<dbReference type="GO" id="GO:0007156">
    <property type="term" value="P:homophilic cell adhesion via plasma membrane adhesion molecules"/>
    <property type="evidence" value="ECO:0007669"/>
    <property type="project" value="InterPro"/>
</dbReference>
<evidence type="ECO:0000259" key="8">
    <source>
        <dbReference type="PROSITE" id="PS50268"/>
    </source>
</evidence>
<dbReference type="GO" id="GO:0005509">
    <property type="term" value="F:calcium ion binding"/>
    <property type="evidence" value="ECO:0007669"/>
    <property type="project" value="UniProtKB-UniRule"/>
</dbReference>
<dbReference type="PROSITE" id="PS50268">
    <property type="entry name" value="CADHERIN_2"/>
    <property type="match status" value="2"/>
</dbReference>
<dbReference type="PRINTS" id="PR00205">
    <property type="entry name" value="CADHERIN"/>
</dbReference>
<dbReference type="SUPFAM" id="SSF49313">
    <property type="entry name" value="Cadherin-like"/>
    <property type="match status" value="2"/>
</dbReference>
<dbReference type="GO" id="GO:0005886">
    <property type="term" value="C:plasma membrane"/>
    <property type="evidence" value="ECO:0007669"/>
    <property type="project" value="InterPro"/>
</dbReference>
<dbReference type="Pfam" id="PF00028">
    <property type="entry name" value="Cadherin"/>
    <property type="match status" value="1"/>
</dbReference>
<evidence type="ECO:0000313" key="9">
    <source>
        <dbReference type="Proteomes" id="UP000035642"/>
    </source>
</evidence>
<evidence type="ECO:0000256" key="6">
    <source>
        <dbReference type="ARBA" id="ARBA00023136"/>
    </source>
</evidence>
<name>A0A0K0CXR9_ANGCA</name>
<evidence type="ECO:0000256" key="3">
    <source>
        <dbReference type="ARBA" id="ARBA00022737"/>
    </source>
</evidence>